<dbReference type="AlphaFoldDB" id="A0ABD3XDI4"/>
<evidence type="ECO:0000256" key="1">
    <source>
        <dbReference type="SAM" id="SignalP"/>
    </source>
</evidence>
<reference evidence="2 3" key="1">
    <citation type="submission" date="2024-11" db="EMBL/GenBank/DDBJ databases">
        <title>Chromosome-level genome assembly of the freshwater bivalve Anodonta woodiana.</title>
        <authorList>
            <person name="Chen X."/>
        </authorList>
    </citation>
    <scope>NUCLEOTIDE SEQUENCE [LARGE SCALE GENOMIC DNA]</scope>
    <source>
        <strain evidence="2">MN2024</strain>
        <tissue evidence="2">Gills</tissue>
    </source>
</reference>
<keyword evidence="3" id="KW-1185">Reference proteome</keyword>
<organism evidence="2 3">
    <name type="scientific">Sinanodonta woodiana</name>
    <name type="common">Chinese pond mussel</name>
    <name type="synonym">Anodonta woodiana</name>
    <dbReference type="NCBI Taxonomy" id="1069815"/>
    <lineage>
        <taxon>Eukaryota</taxon>
        <taxon>Metazoa</taxon>
        <taxon>Spiralia</taxon>
        <taxon>Lophotrochozoa</taxon>
        <taxon>Mollusca</taxon>
        <taxon>Bivalvia</taxon>
        <taxon>Autobranchia</taxon>
        <taxon>Heteroconchia</taxon>
        <taxon>Palaeoheterodonta</taxon>
        <taxon>Unionida</taxon>
        <taxon>Unionoidea</taxon>
        <taxon>Unionidae</taxon>
        <taxon>Unioninae</taxon>
        <taxon>Sinanodonta</taxon>
    </lineage>
</organism>
<gene>
    <name evidence="2" type="ORF">ACJMK2_030016</name>
</gene>
<dbReference type="EMBL" id="JBJQND010000003">
    <property type="protein sequence ID" value="KAL3883785.1"/>
    <property type="molecule type" value="Genomic_DNA"/>
</dbReference>
<keyword evidence="1" id="KW-0732">Signal</keyword>
<evidence type="ECO:0000313" key="2">
    <source>
        <dbReference type="EMBL" id="KAL3883785.1"/>
    </source>
</evidence>
<name>A0ABD3XDI4_SINWO</name>
<evidence type="ECO:0000313" key="3">
    <source>
        <dbReference type="Proteomes" id="UP001634394"/>
    </source>
</evidence>
<feature type="chain" id="PRO_5044797055" evidence="1">
    <location>
        <begin position="28"/>
        <end position="83"/>
    </location>
</feature>
<sequence>MGSVILHFQFRGQIMLTISMLCFEVFAEEDDEHNRKLLCRVYDQSQLLHSRMKIISESCLKRKAIMVTNEHCPEVLFLAGMHV</sequence>
<feature type="signal peptide" evidence="1">
    <location>
        <begin position="1"/>
        <end position="27"/>
    </location>
</feature>
<comment type="caution">
    <text evidence="2">The sequence shown here is derived from an EMBL/GenBank/DDBJ whole genome shotgun (WGS) entry which is preliminary data.</text>
</comment>
<proteinExistence type="predicted"/>
<accession>A0ABD3XDI4</accession>
<dbReference type="Proteomes" id="UP001634394">
    <property type="component" value="Unassembled WGS sequence"/>
</dbReference>
<protein>
    <submittedName>
        <fullName evidence="2">Uncharacterized protein</fullName>
    </submittedName>
</protein>